<sequence length="236" mass="27040">MPTRMVETTNPLTHLGSDKQQRPEGRVPPTIDQIWETLMKINAFITFLVEIKNLDPESFEDQERCRPLNRNNLKDASSDAQNQLLSRVVPKISKVFAIHLYPIIWFSGYPNNFVVPIHEIIYDIETLSQSGVVILHFVQLLERGKWTSMTCLNAIVQQRLYVGHYLLWEEGMLGSMLSILRTTDTSDSGLSRLTEVHPPNRATVQLQQASKPECLYKQAVAEKMILKPSRVVKLEK</sequence>
<dbReference type="EMBL" id="VIEB01000543">
    <property type="protein sequence ID" value="TQD87263.1"/>
    <property type="molecule type" value="Genomic_DNA"/>
</dbReference>
<dbReference type="AlphaFoldDB" id="A0A540LLB0"/>
<name>A0A540LLB0_MALBA</name>
<comment type="caution">
    <text evidence="2">The sequence shown here is derived from an EMBL/GenBank/DDBJ whole genome shotgun (WGS) entry which is preliminary data.</text>
</comment>
<organism evidence="2 3">
    <name type="scientific">Malus baccata</name>
    <name type="common">Siberian crab apple</name>
    <name type="synonym">Pyrus baccata</name>
    <dbReference type="NCBI Taxonomy" id="106549"/>
    <lineage>
        <taxon>Eukaryota</taxon>
        <taxon>Viridiplantae</taxon>
        <taxon>Streptophyta</taxon>
        <taxon>Embryophyta</taxon>
        <taxon>Tracheophyta</taxon>
        <taxon>Spermatophyta</taxon>
        <taxon>Magnoliopsida</taxon>
        <taxon>eudicotyledons</taxon>
        <taxon>Gunneridae</taxon>
        <taxon>Pentapetalae</taxon>
        <taxon>rosids</taxon>
        <taxon>fabids</taxon>
        <taxon>Rosales</taxon>
        <taxon>Rosaceae</taxon>
        <taxon>Amygdaloideae</taxon>
        <taxon>Maleae</taxon>
        <taxon>Malus</taxon>
    </lineage>
</organism>
<evidence type="ECO:0000313" key="3">
    <source>
        <dbReference type="Proteomes" id="UP000315295"/>
    </source>
</evidence>
<reference evidence="2 3" key="1">
    <citation type="journal article" date="2019" name="G3 (Bethesda)">
        <title>Sequencing of a Wild Apple (Malus baccata) Genome Unravels the Differences Between Cultivated and Wild Apple Species Regarding Disease Resistance and Cold Tolerance.</title>
        <authorList>
            <person name="Chen X."/>
        </authorList>
    </citation>
    <scope>NUCLEOTIDE SEQUENCE [LARGE SCALE GENOMIC DNA]</scope>
    <source>
        <strain evidence="3">cv. Shandingzi</strain>
        <tissue evidence="2">Leaves</tissue>
    </source>
</reference>
<feature type="compositionally biased region" description="Basic and acidic residues" evidence="1">
    <location>
        <begin position="16"/>
        <end position="25"/>
    </location>
</feature>
<evidence type="ECO:0000256" key="1">
    <source>
        <dbReference type="SAM" id="MobiDB-lite"/>
    </source>
</evidence>
<keyword evidence="3" id="KW-1185">Reference proteome</keyword>
<accession>A0A540LLB0</accession>
<evidence type="ECO:0000313" key="2">
    <source>
        <dbReference type="EMBL" id="TQD87263.1"/>
    </source>
</evidence>
<protein>
    <submittedName>
        <fullName evidence="2">Uncharacterized protein</fullName>
    </submittedName>
</protein>
<dbReference type="Proteomes" id="UP000315295">
    <property type="component" value="Unassembled WGS sequence"/>
</dbReference>
<gene>
    <name evidence="2" type="ORF">C1H46_027187</name>
</gene>
<proteinExistence type="predicted"/>
<feature type="region of interest" description="Disordered" evidence="1">
    <location>
        <begin position="1"/>
        <end position="26"/>
    </location>
</feature>
<feature type="compositionally biased region" description="Polar residues" evidence="1">
    <location>
        <begin position="1"/>
        <end position="12"/>
    </location>
</feature>